<evidence type="ECO:0000313" key="2">
    <source>
        <dbReference type="EMBL" id="TPW33908.1"/>
    </source>
</evidence>
<dbReference type="Proteomes" id="UP000315037">
    <property type="component" value="Unassembled WGS sequence"/>
</dbReference>
<comment type="caution">
    <text evidence="2">The sequence shown here is derived from an EMBL/GenBank/DDBJ whole genome shotgun (WGS) entry which is preliminary data.</text>
</comment>
<dbReference type="InterPro" id="IPR045629">
    <property type="entry name" value="DUF6232"/>
</dbReference>
<sequence>MFTSPLPPLFQNGTVALTSSGLQVGEKLYALKRIRAVRLSNRISRTAAMLLFAALALGVICCVLSGWELVVAAILAVACLGRAWWLGRRSFRVLILSLTPEQGATGAPTDTAVLASQDHALIDDLAQSLGRTLQQNTDAASQSAASKEG</sequence>
<feature type="transmembrane region" description="Helical" evidence="1">
    <location>
        <begin position="66"/>
        <end position="85"/>
    </location>
</feature>
<dbReference type="AlphaFoldDB" id="A0A506UKR2"/>
<keyword evidence="1" id="KW-0472">Membrane</keyword>
<evidence type="ECO:0000313" key="3">
    <source>
        <dbReference type="Proteomes" id="UP000315037"/>
    </source>
</evidence>
<accession>A0A506UKR2</accession>
<protein>
    <submittedName>
        <fullName evidence="2">Uncharacterized protein</fullName>
    </submittedName>
</protein>
<keyword evidence="1" id="KW-0812">Transmembrane</keyword>
<keyword evidence="1" id="KW-1133">Transmembrane helix</keyword>
<proteinExistence type="predicted"/>
<organism evidence="2 3">
    <name type="scientific">Oecophyllibacter saccharovorans</name>
    <dbReference type="NCBI Taxonomy" id="2558360"/>
    <lineage>
        <taxon>Bacteria</taxon>
        <taxon>Pseudomonadati</taxon>
        <taxon>Pseudomonadota</taxon>
        <taxon>Alphaproteobacteria</taxon>
        <taxon>Acetobacterales</taxon>
        <taxon>Acetobacteraceae</taxon>
        <taxon>Oecophyllibacter</taxon>
    </lineage>
</organism>
<gene>
    <name evidence="2" type="ORF">E3202_04780</name>
</gene>
<reference evidence="2 3" key="1">
    <citation type="submission" date="2019-03" db="EMBL/GenBank/DDBJ databases">
        <title>The complete genome sequence of Neokomagataea sp. Jb2 NBRC113641.</title>
        <authorList>
            <person name="Chua K.-O."/>
            <person name="Chan K.-G."/>
            <person name="See-Too W.-S."/>
        </authorList>
    </citation>
    <scope>NUCLEOTIDE SEQUENCE [LARGE SCALE GENOMIC DNA]</scope>
    <source>
        <strain evidence="2 3">Jb2</strain>
    </source>
</reference>
<keyword evidence="3" id="KW-1185">Reference proteome</keyword>
<dbReference type="RefSeq" id="WP_141451192.1">
    <property type="nucleotide sequence ID" value="NZ_CP038143.1"/>
</dbReference>
<dbReference type="EMBL" id="SORZ01000002">
    <property type="protein sequence ID" value="TPW33908.1"/>
    <property type="molecule type" value="Genomic_DNA"/>
</dbReference>
<name>A0A506UKR2_9PROT</name>
<dbReference type="Pfam" id="PF19744">
    <property type="entry name" value="DUF6232"/>
    <property type="match status" value="1"/>
</dbReference>
<feature type="transmembrane region" description="Helical" evidence="1">
    <location>
        <begin position="43"/>
        <end position="60"/>
    </location>
</feature>
<evidence type="ECO:0000256" key="1">
    <source>
        <dbReference type="SAM" id="Phobius"/>
    </source>
</evidence>